<dbReference type="PANTHER" id="PTHR30408:SF12">
    <property type="entry name" value="TYPE I RESTRICTION ENZYME MJAVIII SPECIFICITY SUBUNIT"/>
    <property type="match status" value="1"/>
</dbReference>
<dbReference type="GO" id="GO:0003677">
    <property type="term" value="F:DNA binding"/>
    <property type="evidence" value="ECO:0007669"/>
    <property type="project" value="UniProtKB-KW"/>
</dbReference>
<keyword evidence="3" id="KW-0238">DNA-binding</keyword>
<comment type="caution">
    <text evidence="5">The sequence shown here is derived from an EMBL/GenBank/DDBJ whole genome shotgun (WGS) entry which is preliminary data.</text>
</comment>
<dbReference type="InterPro" id="IPR044946">
    <property type="entry name" value="Restrct_endonuc_typeI_TRD_sf"/>
</dbReference>
<comment type="similarity">
    <text evidence="1">Belongs to the type-I restriction system S methylase family.</text>
</comment>
<keyword evidence="2" id="KW-0680">Restriction system</keyword>
<dbReference type="Gene3D" id="3.90.220.20">
    <property type="entry name" value="DNA methylase specificity domains"/>
    <property type="match status" value="2"/>
</dbReference>
<dbReference type="PANTHER" id="PTHR30408">
    <property type="entry name" value="TYPE-1 RESTRICTION ENZYME ECOKI SPECIFICITY PROTEIN"/>
    <property type="match status" value="1"/>
</dbReference>
<evidence type="ECO:0000256" key="1">
    <source>
        <dbReference type="ARBA" id="ARBA00010923"/>
    </source>
</evidence>
<dbReference type="Proteomes" id="UP000522333">
    <property type="component" value="Unassembled WGS sequence"/>
</dbReference>
<evidence type="ECO:0000256" key="2">
    <source>
        <dbReference type="ARBA" id="ARBA00022747"/>
    </source>
</evidence>
<keyword evidence="5" id="KW-0540">Nuclease</keyword>
<keyword evidence="5" id="KW-0255">Endonuclease</keyword>
<evidence type="ECO:0000259" key="4">
    <source>
        <dbReference type="Pfam" id="PF01420"/>
    </source>
</evidence>
<dbReference type="GO" id="GO:0004519">
    <property type="term" value="F:endonuclease activity"/>
    <property type="evidence" value="ECO:0007669"/>
    <property type="project" value="UniProtKB-KW"/>
</dbReference>
<feature type="domain" description="Type I restriction modification DNA specificity" evidence="4">
    <location>
        <begin position="200"/>
        <end position="381"/>
    </location>
</feature>
<evidence type="ECO:0000313" key="6">
    <source>
        <dbReference type="Proteomes" id="UP000522333"/>
    </source>
</evidence>
<feature type="domain" description="Type I restriction modification DNA specificity" evidence="4">
    <location>
        <begin position="31"/>
        <end position="177"/>
    </location>
</feature>
<dbReference type="AlphaFoldDB" id="A0A848C5U8"/>
<keyword evidence="5" id="KW-0378">Hydrolase</keyword>
<accession>A0A848C5U8</accession>
<dbReference type="CDD" id="cd17252">
    <property type="entry name" value="RMtype1_S_EcoKI-TRD1-CR1_like"/>
    <property type="match status" value="1"/>
</dbReference>
<dbReference type="CDD" id="cd17253">
    <property type="entry name" value="RMtype1_S_Eco933I-TRD2-CR2_like"/>
    <property type="match status" value="1"/>
</dbReference>
<evidence type="ECO:0000313" key="5">
    <source>
        <dbReference type="EMBL" id="NME51621.1"/>
    </source>
</evidence>
<name>A0A848C5U8_9BACT</name>
<dbReference type="GO" id="GO:0009307">
    <property type="term" value="P:DNA restriction-modification system"/>
    <property type="evidence" value="ECO:0007669"/>
    <property type="project" value="UniProtKB-KW"/>
</dbReference>
<dbReference type="EMBL" id="JABAFY010000008">
    <property type="protein sequence ID" value="NME51621.1"/>
    <property type="molecule type" value="Genomic_DNA"/>
</dbReference>
<proteinExistence type="inferred from homology"/>
<dbReference type="Pfam" id="PF01420">
    <property type="entry name" value="Methylase_S"/>
    <property type="match status" value="2"/>
</dbReference>
<evidence type="ECO:0000256" key="3">
    <source>
        <dbReference type="ARBA" id="ARBA00023125"/>
    </source>
</evidence>
<dbReference type="SUPFAM" id="SSF116734">
    <property type="entry name" value="DNA methylase specificity domain"/>
    <property type="match status" value="2"/>
</dbReference>
<dbReference type="InterPro" id="IPR000055">
    <property type="entry name" value="Restrct_endonuc_typeI_TRD"/>
</dbReference>
<protein>
    <submittedName>
        <fullName evidence="5">Restriction endonuclease subunit S</fullName>
    </submittedName>
</protein>
<reference evidence="5 6" key="1">
    <citation type="submission" date="2020-04" db="EMBL/GenBank/DDBJ databases">
        <authorList>
            <person name="Hitch T.C.A."/>
            <person name="Wylensek D."/>
            <person name="Clavel T."/>
        </authorList>
    </citation>
    <scope>NUCLEOTIDE SEQUENCE [LARGE SCALE GENOMIC DNA]</scope>
    <source>
        <strain evidence="5 6">PG-251-APC-1</strain>
    </source>
</reference>
<dbReference type="InterPro" id="IPR052021">
    <property type="entry name" value="Type-I_RS_S_subunit"/>
</dbReference>
<organism evidence="5 6">
    <name type="scientific">Desulfovibrio piger</name>
    <dbReference type="NCBI Taxonomy" id="901"/>
    <lineage>
        <taxon>Bacteria</taxon>
        <taxon>Pseudomonadati</taxon>
        <taxon>Thermodesulfobacteriota</taxon>
        <taxon>Desulfovibrionia</taxon>
        <taxon>Desulfovibrionales</taxon>
        <taxon>Desulfovibrionaceae</taxon>
        <taxon>Desulfovibrio</taxon>
    </lineage>
</organism>
<sequence length="393" mass="44897">MMAKLGLVITQVRGVSYSPKDLHDSLNDESIILLRANNIKDGKINFDDVVYIDKKKVNKNQYLCRGDVLICTSSGSKELVGKAAFFSENTIATFGAFCKVIRPSIPCKEFIGHFFNSPFYRREISSLSSGANINNIRNEHIDNLEMNLPTENIQEAITRRLNFVNSLIESRQKQLSKLDQLVKSRFIEMFGDVYLNTMSWDEKDLESIADIVSGITKGRKVKNKKLKEVPYMAVSNVKDGYIDWSTVKKIDVTDEEISRYRLLKDDVLITEGGDPDKVGRGAIIKNPLENCIHQNHIFRVRLNKLIVLPVFFAEYLQHQKSKRYFLSCAKQTTGIASINMKQLKSLPVLLPPIKLQRQFSDFIQQVEKAKLSVKQSLDKLETLKKSLMQEYFG</sequence>
<gene>
    <name evidence="5" type="ORF">HF854_03530</name>
</gene>